<keyword evidence="3" id="KW-1185">Reference proteome</keyword>
<proteinExistence type="predicted"/>
<dbReference type="EMBL" id="JBCAWK010000007">
    <property type="protein sequence ID" value="KAK8853322.1"/>
    <property type="molecule type" value="Genomic_DNA"/>
</dbReference>
<evidence type="ECO:0000313" key="3">
    <source>
        <dbReference type="Proteomes" id="UP001388673"/>
    </source>
</evidence>
<sequence>MSQNTECCPPQSASNPSKPKVPHPVSKPSGYEPTGRFESIGAYDKVYVVSQSSNELRAERQTGPEDAKHALIVIYDIFGLWDTTIRLGLIRYRAKLDARLPEVIEFAKELKRSHGIDKASILGYCWVHPAMIAAEDGEKLSVPLGFYPSIVTRADLKDPENLKQYEDVYQRLADYLTKVKC</sequence>
<organism evidence="2 3">
    <name type="scientific">Kwoniella newhampshirensis</name>
    <dbReference type="NCBI Taxonomy" id="1651941"/>
    <lineage>
        <taxon>Eukaryota</taxon>
        <taxon>Fungi</taxon>
        <taxon>Dikarya</taxon>
        <taxon>Basidiomycota</taxon>
        <taxon>Agaricomycotina</taxon>
        <taxon>Tremellomycetes</taxon>
        <taxon>Tremellales</taxon>
        <taxon>Cryptococcaceae</taxon>
        <taxon>Kwoniella</taxon>
    </lineage>
</organism>
<accession>A0AAW0YYP0</accession>
<evidence type="ECO:0000313" key="2">
    <source>
        <dbReference type="EMBL" id="KAK8853322.1"/>
    </source>
</evidence>
<dbReference type="KEGG" id="kne:92181284"/>
<feature type="compositionally biased region" description="Polar residues" evidence="1">
    <location>
        <begin position="1"/>
        <end position="15"/>
    </location>
</feature>
<reference evidence="2 3" key="1">
    <citation type="journal article" date="2024" name="bioRxiv">
        <title>Comparative genomics of Cryptococcus and Kwoniella reveals pathogenesis evolution and contrasting karyotype dynamics via intercentromeric recombination or chromosome fusion.</title>
        <authorList>
            <person name="Coelho M.A."/>
            <person name="David-Palma M."/>
            <person name="Shea T."/>
            <person name="Bowers K."/>
            <person name="McGinley-Smith S."/>
            <person name="Mohammad A.W."/>
            <person name="Gnirke A."/>
            <person name="Yurkov A.M."/>
            <person name="Nowrousian M."/>
            <person name="Sun S."/>
            <person name="Cuomo C.A."/>
            <person name="Heitman J."/>
        </authorList>
    </citation>
    <scope>NUCLEOTIDE SEQUENCE [LARGE SCALE GENOMIC DNA]</scope>
    <source>
        <strain evidence="2 3">CBS 13917</strain>
    </source>
</reference>
<evidence type="ECO:0008006" key="4">
    <source>
        <dbReference type="Google" id="ProtNLM"/>
    </source>
</evidence>
<dbReference type="Proteomes" id="UP001388673">
    <property type="component" value="Unassembled WGS sequence"/>
</dbReference>
<gene>
    <name evidence="2" type="ORF">IAR55_004026</name>
</gene>
<dbReference type="GeneID" id="92181284"/>
<evidence type="ECO:0000256" key="1">
    <source>
        <dbReference type="SAM" id="MobiDB-lite"/>
    </source>
</evidence>
<name>A0AAW0YYP0_9TREE</name>
<protein>
    <recommendedName>
        <fullName evidence="4">Dienelactone hydrolase domain-containing protein</fullName>
    </recommendedName>
</protein>
<dbReference type="AlphaFoldDB" id="A0AAW0YYP0"/>
<dbReference type="RefSeq" id="XP_066802508.1">
    <property type="nucleotide sequence ID" value="XM_066947129.1"/>
</dbReference>
<feature type="region of interest" description="Disordered" evidence="1">
    <location>
        <begin position="1"/>
        <end position="36"/>
    </location>
</feature>
<dbReference type="PANTHER" id="PTHR47668:SF1">
    <property type="entry name" value="DIENELACTONE HYDROLASE DOMAIN-CONTAINING PROTEIN-RELATED"/>
    <property type="match status" value="1"/>
</dbReference>
<comment type="caution">
    <text evidence="2">The sequence shown here is derived from an EMBL/GenBank/DDBJ whole genome shotgun (WGS) entry which is preliminary data.</text>
</comment>
<dbReference type="PANTHER" id="PTHR47668">
    <property type="entry name" value="DIENELACTONE HYDROLASE FAMILY PROTEIN (AFU_ORTHOLOGUE AFUA_6G01940)"/>
    <property type="match status" value="1"/>
</dbReference>